<keyword evidence="3" id="KW-0175">Coiled coil</keyword>
<dbReference type="PANTHER" id="PTHR37984:SF5">
    <property type="entry name" value="PROTEIN NYNRIN-LIKE"/>
    <property type="match status" value="1"/>
</dbReference>
<dbReference type="InterPro" id="IPR043502">
    <property type="entry name" value="DNA/RNA_pol_sf"/>
</dbReference>
<dbReference type="InterPro" id="IPR041577">
    <property type="entry name" value="RT_RNaseH_2"/>
</dbReference>
<dbReference type="EMBL" id="BQNB010013235">
    <property type="protein sequence ID" value="GJT13499.1"/>
    <property type="molecule type" value="Genomic_DNA"/>
</dbReference>
<evidence type="ECO:0000259" key="6">
    <source>
        <dbReference type="Pfam" id="PF17921"/>
    </source>
</evidence>
<dbReference type="InterPro" id="IPR050951">
    <property type="entry name" value="Retrovirus_Pol_polyprotein"/>
</dbReference>
<feature type="coiled-coil region" evidence="3">
    <location>
        <begin position="308"/>
        <end position="339"/>
    </location>
</feature>
<evidence type="ECO:0000259" key="7">
    <source>
        <dbReference type="Pfam" id="PF22936"/>
    </source>
</evidence>
<dbReference type="Pfam" id="PF13976">
    <property type="entry name" value="gag_pre-integrs"/>
    <property type="match status" value="1"/>
</dbReference>
<dbReference type="Proteomes" id="UP001151760">
    <property type="component" value="Unassembled WGS sequence"/>
</dbReference>
<gene>
    <name evidence="8" type="ORF">Tco_0860541</name>
</gene>
<feature type="domain" description="GAG-pre-integrase" evidence="4">
    <location>
        <begin position="828"/>
        <end position="885"/>
    </location>
</feature>
<dbReference type="SUPFAM" id="SSF56672">
    <property type="entry name" value="DNA/RNA polymerases"/>
    <property type="match status" value="1"/>
</dbReference>
<reference evidence="8" key="1">
    <citation type="journal article" date="2022" name="Int. J. Mol. Sci.">
        <title>Draft Genome of Tanacetum Coccineum: Genomic Comparison of Closely Related Tanacetum-Family Plants.</title>
        <authorList>
            <person name="Yamashiro T."/>
            <person name="Shiraishi A."/>
            <person name="Nakayama K."/>
            <person name="Satake H."/>
        </authorList>
    </citation>
    <scope>NUCLEOTIDE SEQUENCE</scope>
</reference>
<dbReference type="Pfam" id="PF22936">
    <property type="entry name" value="Pol_BBD"/>
    <property type="match status" value="1"/>
</dbReference>
<dbReference type="InterPro" id="IPR025724">
    <property type="entry name" value="GAG-pre-integrase_dom"/>
</dbReference>
<evidence type="ECO:0000259" key="4">
    <source>
        <dbReference type="Pfam" id="PF13976"/>
    </source>
</evidence>
<proteinExistence type="predicted"/>
<dbReference type="InterPro" id="IPR054722">
    <property type="entry name" value="PolX-like_BBD"/>
</dbReference>
<keyword evidence="9" id="KW-1185">Reference proteome</keyword>
<evidence type="ECO:0000256" key="3">
    <source>
        <dbReference type="SAM" id="Coils"/>
    </source>
</evidence>
<evidence type="ECO:0000313" key="8">
    <source>
        <dbReference type="EMBL" id="GJT13499.1"/>
    </source>
</evidence>
<keyword evidence="1" id="KW-0064">Aspartyl protease</keyword>
<comment type="caution">
    <text evidence="8">The sequence shown here is derived from an EMBL/GenBank/DDBJ whole genome shotgun (WGS) entry which is preliminary data.</text>
</comment>
<dbReference type="InterPro" id="IPR041588">
    <property type="entry name" value="Integrase_H2C2"/>
</dbReference>
<feature type="domain" description="Reverse transcriptase/retrotransposon-derived protein RNase H-like" evidence="5">
    <location>
        <begin position="907"/>
        <end position="974"/>
    </location>
</feature>
<evidence type="ECO:0000256" key="2">
    <source>
        <dbReference type="ARBA" id="ARBA00023268"/>
    </source>
</evidence>
<name>A0ABQ5BJ99_9ASTR</name>
<dbReference type="Pfam" id="PF17921">
    <property type="entry name" value="Integrase_H2C2"/>
    <property type="match status" value="1"/>
</dbReference>
<keyword evidence="2" id="KW-0511">Multifunctional enzyme</keyword>
<accession>A0ABQ5BJ99</accession>
<keyword evidence="1" id="KW-0645">Protease</keyword>
<organism evidence="8 9">
    <name type="scientific">Tanacetum coccineum</name>
    <dbReference type="NCBI Taxonomy" id="301880"/>
    <lineage>
        <taxon>Eukaryota</taxon>
        <taxon>Viridiplantae</taxon>
        <taxon>Streptophyta</taxon>
        <taxon>Embryophyta</taxon>
        <taxon>Tracheophyta</taxon>
        <taxon>Spermatophyta</taxon>
        <taxon>Magnoliopsida</taxon>
        <taxon>eudicotyledons</taxon>
        <taxon>Gunneridae</taxon>
        <taxon>Pentapetalae</taxon>
        <taxon>asterids</taxon>
        <taxon>campanulids</taxon>
        <taxon>Asterales</taxon>
        <taxon>Asteraceae</taxon>
        <taxon>Asteroideae</taxon>
        <taxon>Anthemideae</taxon>
        <taxon>Anthemidinae</taxon>
        <taxon>Tanacetum</taxon>
    </lineage>
</organism>
<dbReference type="PANTHER" id="PTHR37984">
    <property type="entry name" value="PROTEIN CBG26694"/>
    <property type="match status" value="1"/>
</dbReference>
<dbReference type="Pfam" id="PF17919">
    <property type="entry name" value="RT_RNaseH_2"/>
    <property type="match status" value="1"/>
</dbReference>
<keyword evidence="1" id="KW-0378">Hydrolase</keyword>
<reference evidence="8" key="2">
    <citation type="submission" date="2022-01" db="EMBL/GenBank/DDBJ databases">
        <authorList>
            <person name="Yamashiro T."/>
            <person name="Shiraishi A."/>
            <person name="Satake H."/>
            <person name="Nakayama K."/>
        </authorList>
    </citation>
    <scope>NUCLEOTIDE SEQUENCE</scope>
</reference>
<evidence type="ECO:0000313" key="9">
    <source>
        <dbReference type="Proteomes" id="UP001151760"/>
    </source>
</evidence>
<evidence type="ECO:0000256" key="1">
    <source>
        <dbReference type="ARBA" id="ARBA00022750"/>
    </source>
</evidence>
<feature type="domain" description="Retrovirus-related Pol polyprotein from transposon TNT 1-94-like beta-barrel" evidence="7">
    <location>
        <begin position="725"/>
        <end position="797"/>
    </location>
</feature>
<protein>
    <submittedName>
        <fullName evidence="8">Retrovirus-related pol polyprotein from transposon TNT 1-94</fullName>
    </submittedName>
</protein>
<sequence>MKSMNKKRKDWHVNANPLALVCLNNNQFPFIKTHPTGKTLNRPSTQSQQFTEMKEKQLLHLHAPTYDPEPATEYGHVSRECQKPKRVKDAAYHKEKMLLCKQEEAGVQLNAEQDDWKDDTDDESDQELEAHYMYMAQHPRAPDSDETIRLEKERRSKLSDLIRPFDYDQLNNLYDWFVPQREKSAEQHYFPKTSKMSHTSSNKEFSKESFRKQTTLLEKRMDESIPWDQKCKSSKELFKIKKSVDTIFDGVERCKQTIAKRTYFGNIDPFIQNTIEGNFGPQISKLNADLEQFHLCLKEEMVADLRYFNSLEHEVDTLKSQLETQKTQFLNEIDRLSREYYYADHMNAILGVYTDLDEFTNLQCDYVETWEKCEHLEKELSKSRTMSKSFEALQKHAINLELDLQQCKEKIKNDKSFKENQSNVFLKEREQYFEIQDLKAQLQDKGIAISELKKLIEKMKGKSVETKFEKSSVIRQPNAFKSQRQSILGKPAIFSDSLAKKDFSKSKPVTTQNVSNDFSKPVTAQILPQNMLPIVKNTNVIAPGMYKVHTKPNQTRTPQLHQDIRKPNKRVSFSTGVIPNTSVSRPQLKSNHLEDRVMSNNSQGKKQEVEDHRMKFKFSNNKTSVTACNDSLNAKTSNVNFVCVTCGKCVLNDNHDLCVLHYINGVNSRTRQPMAVPISTREPKQNVNQSVATSSKKTVATDSTVKKSRNITRKLYEQLVEIILFIVDFGCSKHMTGNLKLLTNFVEKFLGTVKFGNDQIAPILGYGDLVQGSITIKRVYYVEGLNHNLFSVGQFCDADLEVAFRKSTCYIRDLKGNDLLTGSRGTDLYSISLQDSTTPNPICLMAKATSSQAWLWHRRLSHLNFDTINLLSKNNIVNGLPKLKFVKDHQGLGIAQDSHKDSIISSEKAEAAFQPLKQNLCSAPILALPKGSENSVIYCDASRKGLGVVLMQREKVIAYASRQLKILDAQVEARKEENYGTEDLCGMIKKLEQRTDGTLCLNGRSWIPCRGNLRELIMNESHKSKYLIHPGSDKMYQDLKKLYWWPNMKAEIATYVNKCLTCAKVKAEYQKPSGLLVQPVIPVWKWENITKDFITKLSKTTSGQDTI</sequence>
<evidence type="ECO:0000259" key="5">
    <source>
        <dbReference type="Pfam" id="PF17919"/>
    </source>
</evidence>
<feature type="domain" description="Integrase zinc-binding" evidence="6">
    <location>
        <begin position="1012"/>
        <end position="1067"/>
    </location>
</feature>
<dbReference type="Gene3D" id="1.10.340.70">
    <property type="match status" value="1"/>
</dbReference>